<accession>A0A2K4XBT1</accession>
<feature type="transmembrane region" description="Helical" evidence="1">
    <location>
        <begin position="96"/>
        <end position="115"/>
    </location>
</feature>
<feature type="transmembrane region" description="Helical" evidence="1">
    <location>
        <begin position="40"/>
        <end position="59"/>
    </location>
</feature>
<dbReference type="AlphaFoldDB" id="A0A2K4XBT1"/>
<keyword evidence="1" id="KW-1133">Transmembrane helix</keyword>
<dbReference type="EMBL" id="AQGW01000023">
    <property type="protein sequence ID" value="MBE0383562.1"/>
    <property type="molecule type" value="Genomic_DNA"/>
</dbReference>
<dbReference type="Proteomes" id="UP000238288">
    <property type="component" value="Chromosome PCAR9a"/>
</dbReference>
<name>A0A2K4XBT1_PSEVC</name>
<gene>
    <name evidence="3" type="ORF">PCAR9_A30972</name>
    <name evidence="2" type="ORF">PCARR_a1843</name>
</gene>
<reference evidence="2 5" key="1">
    <citation type="submission" date="2015-06" db="EMBL/GenBank/DDBJ databases">
        <title>Genome sequence of Pseudoalteromonas carrageenovora.</title>
        <authorList>
            <person name="Xie B.-B."/>
            <person name="Rong J.-C."/>
            <person name="Qin Q.-L."/>
            <person name="Zhang Y.-Z."/>
        </authorList>
    </citation>
    <scope>NUCLEOTIDE SEQUENCE [LARGE SCALE GENOMIC DNA]</scope>
    <source>
        <strain evidence="2 5">IAM 12662</strain>
    </source>
</reference>
<feature type="transmembrane region" description="Helical" evidence="1">
    <location>
        <begin position="127"/>
        <end position="149"/>
    </location>
</feature>
<dbReference type="Proteomes" id="UP000615003">
    <property type="component" value="Unassembled WGS sequence"/>
</dbReference>
<dbReference type="EMBL" id="LT965928">
    <property type="protein sequence ID" value="SOU41781.1"/>
    <property type="molecule type" value="Genomic_DNA"/>
</dbReference>
<evidence type="ECO:0000256" key="1">
    <source>
        <dbReference type="SAM" id="Phobius"/>
    </source>
</evidence>
<reference evidence="3 4" key="2">
    <citation type="submission" date="2017-11" db="EMBL/GenBank/DDBJ databases">
        <authorList>
            <person name="Han C.G."/>
        </authorList>
    </citation>
    <scope>NUCLEOTIDE SEQUENCE [LARGE SCALE GENOMIC DNA]</scope>
    <source>
        <strain evidence="4">ATCC 43555</strain>
        <strain evidence="3">ATCC43555</strain>
    </source>
</reference>
<keyword evidence="1" id="KW-0812">Transmembrane</keyword>
<sequence length="172" mass="20137">MGFISFISDISFAHTLSIIMQWGFLMAFLYSLVSSINSRFKALVVLSLIMAVSYFPGMFFNFQTVTYFDIALLDAITLVVLVLVQNLYIKEKTTAYNYLIFGLSINMCLALGMYLDRHILHNYTHWWFYDFYVTVVLVLDLTMILVLFINKDFLKIIYLKNLIYSFFAKKPQ</sequence>
<feature type="transmembrane region" description="Helical" evidence="1">
    <location>
        <begin position="12"/>
        <end position="33"/>
    </location>
</feature>
<evidence type="ECO:0000313" key="3">
    <source>
        <dbReference type="EMBL" id="SOU41781.1"/>
    </source>
</evidence>
<keyword evidence="1" id="KW-0472">Membrane</keyword>
<protein>
    <submittedName>
        <fullName evidence="3">Uncharacterized protein</fullName>
    </submittedName>
</protein>
<feature type="transmembrane region" description="Helical" evidence="1">
    <location>
        <begin position="65"/>
        <end position="84"/>
    </location>
</feature>
<evidence type="ECO:0000313" key="4">
    <source>
        <dbReference type="Proteomes" id="UP000238288"/>
    </source>
</evidence>
<keyword evidence="5" id="KW-1185">Reference proteome</keyword>
<organism evidence="3 4">
    <name type="scientific">Pseudoalteromonas carrageenovora IAM 12662</name>
    <dbReference type="NCBI Taxonomy" id="1314868"/>
    <lineage>
        <taxon>Bacteria</taxon>
        <taxon>Pseudomonadati</taxon>
        <taxon>Pseudomonadota</taxon>
        <taxon>Gammaproteobacteria</taxon>
        <taxon>Alteromonadales</taxon>
        <taxon>Pseudoalteromonadaceae</taxon>
        <taxon>Pseudoalteromonas</taxon>
    </lineage>
</organism>
<evidence type="ECO:0000313" key="2">
    <source>
        <dbReference type="EMBL" id="MBE0383562.1"/>
    </source>
</evidence>
<proteinExistence type="predicted"/>
<evidence type="ECO:0000313" key="5">
    <source>
        <dbReference type="Proteomes" id="UP000615003"/>
    </source>
</evidence>